<feature type="domain" description="FAD dependent oxidoreductase" evidence="1">
    <location>
        <begin position="20"/>
        <end position="368"/>
    </location>
</feature>
<dbReference type="EC" id="1.-.-.-" evidence="2"/>
<dbReference type="InterPro" id="IPR006076">
    <property type="entry name" value="FAD-dep_OxRdtase"/>
</dbReference>
<name>A0AAX4HRW1_9BACT</name>
<dbReference type="EMBL" id="CP139487">
    <property type="protein sequence ID" value="WPU66029.1"/>
    <property type="molecule type" value="Genomic_DNA"/>
</dbReference>
<dbReference type="KEGG" id="psti:SOO65_04655"/>
<dbReference type="SUPFAM" id="SSF51971">
    <property type="entry name" value="Nucleotide-binding domain"/>
    <property type="match status" value="1"/>
</dbReference>
<keyword evidence="3" id="KW-1185">Reference proteome</keyword>
<dbReference type="GO" id="GO:0016491">
    <property type="term" value="F:oxidoreductase activity"/>
    <property type="evidence" value="ECO:0007669"/>
    <property type="project" value="UniProtKB-KW"/>
</dbReference>
<gene>
    <name evidence="2" type="ORF">SOO65_04655</name>
</gene>
<evidence type="ECO:0000313" key="2">
    <source>
        <dbReference type="EMBL" id="WPU66029.1"/>
    </source>
</evidence>
<keyword evidence="2" id="KW-0560">Oxidoreductase</keyword>
<dbReference type="GO" id="GO:0005737">
    <property type="term" value="C:cytoplasm"/>
    <property type="evidence" value="ECO:0007669"/>
    <property type="project" value="TreeGrafter"/>
</dbReference>
<dbReference type="InterPro" id="IPR036188">
    <property type="entry name" value="FAD/NAD-bd_sf"/>
</dbReference>
<proteinExistence type="predicted"/>
<protein>
    <submittedName>
        <fullName evidence="2">FAD-binding oxidoreductase</fullName>
        <ecNumber evidence="2">1.-.-.-</ecNumber>
    </submittedName>
</protein>
<accession>A0AAX4HRW1</accession>
<dbReference type="Gene3D" id="3.50.50.60">
    <property type="entry name" value="FAD/NAD(P)-binding domain"/>
    <property type="match status" value="1"/>
</dbReference>
<dbReference type="Gene3D" id="3.30.9.10">
    <property type="entry name" value="D-Amino Acid Oxidase, subunit A, domain 2"/>
    <property type="match status" value="1"/>
</dbReference>
<dbReference type="RefSeq" id="WP_321397702.1">
    <property type="nucleotide sequence ID" value="NZ_CP139487.1"/>
</dbReference>
<evidence type="ECO:0000313" key="3">
    <source>
        <dbReference type="Proteomes" id="UP001324634"/>
    </source>
</evidence>
<organism evidence="2 3">
    <name type="scientific">Peredibacter starrii</name>
    <dbReference type="NCBI Taxonomy" id="28202"/>
    <lineage>
        <taxon>Bacteria</taxon>
        <taxon>Pseudomonadati</taxon>
        <taxon>Bdellovibrionota</taxon>
        <taxon>Bacteriovoracia</taxon>
        <taxon>Bacteriovoracales</taxon>
        <taxon>Bacteriovoracaceae</taxon>
        <taxon>Peredibacter</taxon>
    </lineage>
</organism>
<dbReference type="AlphaFoldDB" id="A0AAX4HRW1"/>
<dbReference type="Pfam" id="PF01266">
    <property type="entry name" value="DAO"/>
    <property type="match status" value="1"/>
</dbReference>
<dbReference type="Proteomes" id="UP001324634">
    <property type="component" value="Chromosome"/>
</dbReference>
<evidence type="ECO:0000259" key="1">
    <source>
        <dbReference type="Pfam" id="PF01266"/>
    </source>
</evidence>
<sequence length="388" mass="44226">MTTSHWLRKHTFSTPDITTDVLIVGGGYVGLSTAYWLTEMRPDLKITVLERIHCGAGASGRNAGFLTKGSASFFKSLTSKWGHDRAQSIYRFAEESLDLVHQHILKASPEIKFERSSSMTLFQSEKQYQEWTTKDFSPGEFRFEWREQEKLPQPLQTKFFGAFENAPEYKINPVQLLDSIKKLLEARKVQIIENVSAFELTPDGVQTEVNTIKAKQTILALNGYFPQFNALFRDVIVPRRAQMLAVEIEEEFNCPALHYDPPERVYWRKAQDKVLVIGGKRLLDEQGETGDFEKISPVIQRGLEQYLKEQLNLKYKVIHRWSGTMGFTEHELPLISKVAAPNETFIVGGFSGHGMGLGFRSAMDVAELVTGLKQESFFSPFKKVDFKL</sequence>
<reference evidence="2 3" key="1">
    <citation type="submission" date="2023-11" db="EMBL/GenBank/DDBJ databases">
        <title>Peredibacter starrii A3.12.</title>
        <authorList>
            <person name="Mitchell R.J."/>
        </authorList>
    </citation>
    <scope>NUCLEOTIDE SEQUENCE [LARGE SCALE GENOMIC DNA]</scope>
    <source>
        <strain evidence="2 3">A3.12</strain>
    </source>
</reference>
<dbReference type="PANTHER" id="PTHR13847">
    <property type="entry name" value="SARCOSINE DEHYDROGENASE-RELATED"/>
    <property type="match status" value="1"/>
</dbReference>